<dbReference type="AlphaFoldDB" id="A0A2U1AFT4"/>
<comment type="caution">
    <text evidence="1">The sequence shown here is derived from an EMBL/GenBank/DDBJ whole genome shotgun (WGS) entry which is preliminary data.</text>
</comment>
<organism evidence="1 2">
    <name type="scientific">Pontibacter virosus</name>
    <dbReference type="NCBI Taxonomy" id="1765052"/>
    <lineage>
        <taxon>Bacteria</taxon>
        <taxon>Pseudomonadati</taxon>
        <taxon>Bacteroidota</taxon>
        <taxon>Cytophagia</taxon>
        <taxon>Cytophagales</taxon>
        <taxon>Hymenobacteraceae</taxon>
        <taxon>Pontibacter</taxon>
    </lineage>
</organism>
<evidence type="ECO:0000313" key="1">
    <source>
        <dbReference type="EMBL" id="PVY35207.1"/>
    </source>
</evidence>
<name>A0A2U1AFT4_9BACT</name>
<accession>A0A2U1AFT4</accession>
<protein>
    <submittedName>
        <fullName evidence="1">Uncharacterized protein</fullName>
    </submittedName>
</protein>
<dbReference type="Proteomes" id="UP000245466">
    <property type="component" value="Unassembled WGS sequence"/>
</dbReference>
<reference evidence="1 2" key="1">
    <citation type="submission" date="2018-04" db="EMBL/GenBank/DDBJ databases">
        <title>Genomic Encyclopedia of Type Strains, Phase IV (KMG-IV): sequencing the most valuable type-strain genomes for metagenomic binning, comparative biology and taxonomic classification.</title>
        <authorList>
            <person name="Goeker M."/>
        </authorList>
    </citation>
    <scope>NUCLEOTIDE SEQUENCE [LARGE SCALE GENOMIC DNA]</scope>
    <source>
        <strain evidence="1 2">DSM 100231</strain>
    </source>
</reference>
<dbReference type="RefSeq" id="WP_133242819.1">
    <property type="nucleotide sequence ID" value="NZ_QEKI01000037.1"/>
</dbReference>
<feature type="non-terminal residue" evidence="1">
    <location>
        <position position="65"/>
    </location>
</feature>
<gene>
    <name evidence="1" type="ORF">C8E01_1373</name>
</gene>
<evidence type="ECO:0000313" key="2">
    <source>
        <dbReference type="Proteomes" id="UP000245466"/>
    </source>
</evidence>
<sequence>MKEVFSKTVLTVAVSLLLFNYLQRQQKTSLSLGVESVGKATASLLFSQNFEGSDPLSSFHSLELG</sequence>
<dbReference type="EMBL" id="QEKI01000037">
    <property type="protein sequence ID" value="PVY35207.1"/>
    <property type="molecule type" value="Genomic_DNA"/>
</dbReference>
<proteinExistence type="predicted"/>
<keyword evidence="2" id="KW-1185">Reference proteome</keyword>